<dbReference type="GO" id="GO:0009307">
    <property type="term" value="P:DNA restriction-modification system"/>
    <property type="evidence" value="ECO:0007669"/>
    <property type="project" value="UniProtKB-KW"/>
</dbReference>
<dbReference type="CDD" id="cd17254">
    <property type="entry name" value="RMtype1_S_FclI-TRD1-CR1_like"/>
    <property type="match status" value="1"/>
</dbReference>
<dbReference type="GO" id="GO:0003677">
    <property type="term" value="F:DNA binding"/>
    <property type="evidence" value="ECO:0007669"/>
    <property type="project" value="UniProtKB-KW"/>
</dbReference>
<evidence type="ECO:0000313" key="6">
    <source>
        <dbReference type="Proteomes" id="UP001321804"/>
    </source>
</evidence>
<dbReference type="SUPFAM" id="SSF116734">
    <property type="entry name" value="DNA methylase specificity domain"/>
    <property type="match status" value="2"/>
</dbReference>
<dbReference type="PANTHER" id="PTHR30408:SF12">
    <property type="entry name" value="TYPE I RESTRICTION ENZYME MJAVIII SPECIFICITY SUBUNIT"/>
    <property type="match status" value="1"/>
</dbReference>
<accession>A0AAU9CTW9</accession>
<feature type="domain" description="Type I restriction modification DNA specificity" evidence="4">
    <location>
        <begin position="223"/>
        <end position="390"/>
    </location>
</feature>
<dbReference type="Gene3D" id="3.90.220.20">
    <property type="entry name" value="DNA methylase specificity domains"/>
    <property type="match status" value="2"/>
</dbReference>
<dbReference type="Proteomes" id="UP001321804">
    <property type="component" value="Chromosome"/>
</dbReference>
<reference evidence="5 6" key="1">
    <citation type="journal article" date="2023" name="Microbiol. Spectr.">
        <title>Symbiosis of Carpenter Bees with Uncharacterized Lactic Acid Bacteria Showing NAD Auxotrophy.</title>
        <authorList>
            <person name="Kawasaki S."/>
            <person name="Ozawa K."/>
            <person name="Mori T."/>
            <person name="Yamamoto A."/>
            <person name="Ito M."/>
            <person name="Ohkuma M."/>
            <person name="Sakamoto M."/>
            <person name="Matsutani M."/>
        </authorList>
    </citation>
    <scope>NUCLEOTIDE SEQUENCE [LARGE SCALE GENOMIC DNA]</scope>
    <source>
        <strain evidence="5 6">KimC2</strain>
    </source>
</reference>
<keyword evidence="3" id="KW-0238">DNA-binding</keyword>
<dbReference type="AlphaFoldDB" id="A0AAU9CTW9"/>
<keyword evidence="6" id="KW-1185">Reference proteome</keyword>
<dbReference type="Pfam" id="PF01420">
    <property type="entry name" value="Methylase_S"/>
    <property type="match status" value="1"/>
</dbReference>
<keyword evidence="2" id="KW-0680">Restriction system</keyword>
<dbReference type="RefSeq" id="WP_317696556.1">
    <property type="nucleotide sequence ID" value="NZ_AP026801.1"/>
</dbReference>
<dbReference type="KEGG" id="xak:KIMC2_20110"/>
<gene>
    <name evidence="5" type="primary">hsdS</name>
    <name evidence="5" type="ORF">KIMC2_20110</name>
</gene>
<dbReference type="PANTHER" id="PTHR30408">
    <property type="entry name" value="TYPE-1 RESTRICTION ENZYME ECOKI SPECIFICITY PROTEIN"/>
    <property type="match status" value="1"/>
</dbReference>
<evidence type="ECO:0000256" key="1">
    <source>
        <dbReference type="ARBA" id="ARBA00010923"/>
    </source>
</evidence>
<dbReference type="Gene3D" id="1.10.287.1120">
    <property type="entry name" value="Bipartite methylase S protein"/>
    <property type="match status" value="1"/>
</dbReference>
<dbReference type="EMBL" id="AP026801">
    <property type="protein sequence ID" value="BDR57449.1"/>
    <property type="molecule type" value="Genomic_DNA"/>
</dbReference>
<sequence>MTNKKNVPEIRFEGFSGEWVEKKLGEVAKRIIRKNKNNEPLPPLTISAQYGLISQQTFFDKQIASKDTTGYFLIKKGEFAYNKSYSHGYPWGTIKRLDKYNKGVLSTLYIVFKATNISSQFLIAYYDSNCWYREVSKIATEGARNHGLLNISPLDFFDTKLYLSIEDSEQAKIGSFLSNIDNLLTTSKQKTEKLKSLKKALLQKMFPSEKQSTPDIRFEGFIDEWNKYRLGDVVNFINGRAYKQHELLDNGKYPVLRVGNFYTNEKWYYSDLELPEKNYADNGDLLYTWSASFGPHIWKGKKVIFHYHIWKVELSEKLKLNFTLQILEADKSQLLNNTNGSTMIHVTKAEMENKIISIPSIPEQTRIGQLFAKIDELIAMSEHKSQKIEELKKALLQKMFV</sequence>
<dbReference type="InterPro" id="IPR044946">
    <property type="entry name" value="Restrct_endonuc_typeI_TRD_sf"/>
</dbReference>
<evidence type="ECO:0000256" key="3">
    <source>
        <dbReference type="ARBA" id="ARBA00023125"/>
    </source>
</evidence>
<dbReference type="REBASE" id="722950">
    <property type="entry name" value="S.Lsp2ORF20100P"/>
</dbReference>
<protein>
    <submittedName>
        <fullName evidence="5">Type I restriction enzyme specificity protein</fullName>
    </submittedName>
</protein>
<organism evidence="5 6">
    <name type="scientific">Xylocopilactobacillus apis</name>
    <dbReference type="NCBI Taxonomy" id="2932183"/>
    <lineage>
        <taxon>Bacteria</taxon>
        <taxon>Bacillati</taxon>
        <taxon>Bacillota</taxon>
        <taxon>Bacilli</taxon>
        <taxon>Lactobacillales</taxon>
        <taxon>Lactobacillaceae</taxon>
        <taxon>Xylocopilactobacillus</taxon>
    </lineage>
</organism>
<evidence type="ECO:0000256" key="2">
    <source>
        <dbReference type="ARBA" id="ARBA00022747"/>
    </source>
</evidence>
<evidence type="ECO:0000313" key="5">
    <source>
        <dbReference type="EMBL" id="BDR57449.1"/>
    </source>
</evidence>
<evidence type="ECO:0000259" key="4">
    <source>
        <dbReference type="Pfam" id="PF01420"/>
    </source>
</evidence>
<comment type="similarity">
    <text evidence="1">Belongs to the type-I restriction system S methylase family.</text>
</comment>
<dbReference type="InterPro" id="IPR052021">
    <property type="entry name" value="Type-I_RS_S_subunit"/>
</dbReference>
<proteinExistence type="inferred from homology"/>
<name>A0AAU9CTW9_9LACO</name>
<dbReference type="InterPro" id="IPR000055">
    <property type="entry name" value="Restrct_endonuc_typeI_TRD"/>
</dbReference>